<dbReference type="SUPFAM" id="SSF48371">
    <property type="entry name" value="ARM repeat"/>
    <property type="match status" value="1"/>
</dbReference>
<dbReference type="Gene3D" id="1.25.10.10">
    <property type="entry name" value="Leucine-rich Repeat Variant"/>
    <property type="match status" value="1"/>
</dbReference>
<dbReference type="AlphaFoldDB" id="A0A0X3PEM8"/>
<dbReference type="InterPro" id="IPR005043">
    <property type="entry name" value="XPO2_C"/>
</dbReference>
<dbReference type="EMBL" id="GEEE01013475">
    <property type="protein sequence ID" value="JAP49750.1"/>
    <property type="molecule type" value="Transcribed_RNA"/>
</dbReference>
<dbReference type="PANTHER" id="PTHR10997">
    <property type="entry name" value="IMPORTIN-7, 8, 11"/>
    <property type="match status" value="1"/>
</dbReference>
<evidence type="ECO:0000313" key="11">
    <source>
        <dbReference type="EMBL" id="JAP49750.1"/>
    </source>
</evidence>
<dbReference type="SMART" id="SM00913">
    <property type="entry name" value="IBN_N"/>
    <property type="match status" value="1"/>
</dbReference>
<keyword evidence="6" id="KW-0963">Cytoplasm</keyword>
<dbReference type="GO" id="GO:0006611">
    <property type="term" value="P:protein export from nucleus"/>
    <property type="evidence" value="ECO:0007669"/>
    <property type="project" value="TreeGrafter"/>
</dbReference>
<evidence type="ECO:0000256" key="7">
    <source>
        <dbReference type="ARBA" id="ARBA00022927"/>
    </source>
</evidence>
<evidence type="ECO:0000256" key="4">
    <source>
        <dbReference type="ARBA" id="ARBA00018945"/>
    </source>
</evidence>
<dbReference type="GO" id="GO:0005049">
    <property type="term" value="F:nuclear export signal receptor activity"/>
    <property type="evidence" value="ECO:0007669"/>
    <property type="project" value="TreeGrafter"/>
</dbReference>
<protein>
    <recommendedName>
        <fullName evidence="4">Exportin-2</fullName>
    </recommendedName>
    <alternativeName>
        <fullName evidence="9">Importin-alpha re-exporter</fullName>
    </alternativeName>
</protein>
<dbReference type="InterPro" id="IPR013713">
    <property type="entry name" value="XPO2_central"/>
</dbReference>
<evidence type="ECO:0000256" key="8">
    <source>
        <dbReference type="ARBA" id="ARBA00023242"/>
    </source>
</evidence>
<sequence>MPPQVIVENNVVMSLHIHPKALRSRLSCHRDSEPLGLTSSCHDPLDPRRLFVVCRGSLLGEGYSCCWVHKGFLVLPLNHNHTMDPSYTNDLALKLEKTLSPVLEERRKAENFLKSVEKQPGYSVYLLFILQDSSRPMAVRLSAAITLKNFIKNHWKLEADADNLIPDADRNHLKAQLINAMLTSTGSIQHQLSEAIGLIGREDFPSRWPDLLPDIIQRMAQLGADMDTVQGLLYTAHSLFKRYRHEMRSNELFSEMKLVIQQFAEPLTTLATNLMNFVVGPNRINDGPRLVNIFRALLFICKIFLSLNCQDLPEFFEDNMAQWMQIFRELLRLDPQMTELVNTAAVTVGYADEDCGSGGSSLVEQVKSQVCDNIGLYATKYASDFTPYLAEFVKDVWEMLITTKVEPKYDMLIGNALEFLSSVVSRPQHKQLFESPETLQKLCELIILPNIQLSSSDEELFEDNPEEYIRHDLEGSDAHTRRKSACNLVCALCEAFEGPVISNFATYITHLLSQYEAAVAAGNASAISSWGAKDSALLLVTSLASRGKTEKLGVTSSSELVNIPTFFESHVLPELQNPAVDQLPVIKADCLRYAITFRGLLPSATIPVLVNLVPNFLAANSPVVHNYAAVLLEKLLLMTLPDQPILTPLVSKMDISAPDLLIQRLLETLSRQCSLESVYLMRALLRACACLEDRCLPSMNILVPHLVNRLGQVVKNPTKPQFNHFLFEVICLSVKLTCAADCGSIVHFEAALFPVFQEILQNDITEFFPYVFQLLAVMLEQYSLCESVLALHSGRLKNGSNVPNANVRPAPPYTALLPRLMTPSLWETGGTVAPLARLMQAYLLHNLEAVLSLNKVEAMLGIFQRLIASRTNDVHAFTVLTALLLSVPRQLIQPFLSQVFICIFQRLQSAKTEKFLRCLTHFLANFVLIFSANDLILITDSVQDRIFGRILEKVIIPYAETAISSPFGLINPTQVLTTHCNAGDAHATKTNILSSVSMSHLARNSWRTVSAGLVNLCTDTDQLSPVVGAKYHSFWAPLVNAVVSGLTAGPGKGGVMASEAAVVAESSTVSPTKFGDERFTDVTGDSTSYSLIFASYRLPDLCPEVTDPRSYLSTKLGALSARVPGKVGAVLTSALNQEALGNLQTFLNQSMVQLS</sequence>
<dbReference type="PROSITE" id="PS50166">
    <property type="entry name" value="IMPORTIN_B_NT"/>
    <property type="match status" value="1"/>
</dbReference>
<keyword evidence="5" id="KW-0813">Transport</keyword>
<keyword evidence="8" id="KW-0539">Nucleus</keyword>
<name>A0A0X3PEM8_SCHSO</name>
<dbReference type="InterPro" id="IPR011989">
    <property type="entry name" value="ARM-like"/>
</dbReference>
<evidence type="ECO:0000256" key="6">
    <source>
        <dbReference type="ARBA" id="ARBA00022490"/>
    </source>
</evidence>
<keyword evidence="7" id="KW-0653">Protein transport</keyword>
<evidence type="ECO:0000256" key="9">
    <source>
        <dbReference type="ARBA" id="ARBA00030693"/>
    </source>
</evidence>
<dbReference type="Pfam" id="PF03810">
    <property type="entry name" value="IBN_N"/>
    <property type="match status" value="1"/>
</dbReference>
<organism evidence="11">
    <name type="scientific">Schistocephalus solidus</name>
    <name type="common">Tapeworm</name>
    <dbReference type="NCBI Taxonomy" id="70667"/>
    <lineage>
        <taxon>Eukaryota</taxon>
        <taxon>Metazoa</taxon>
        <taxon>Spiralia</taxon>
        <taxon>Lophotrochozoa</taxon>
        <taxon>Platyhelminthes</taxon>
        <taxon>Cestoda</taxon>
        <taxon>Eucestoda</taxon>
        <taxon>Diphyllobothriidea</taxon>
        <taxon>Diphyllobothriidae</taxon>
        <taxon>Schistocephalus</taxon>
    </lineage>
</organism>
<dbReference type="GO" id="GO:0005829">
    <property type="term" value="C:cytosol"/>
    <property type="evidence" value="ECO:0007669"/>
    <property type="project" value="TreeGrafter"/>
</dbReference>
<dbReference type="PANTHER" id="PTHR10997:SF8">
    <property type="entry name" value="EXPORTIN-2"/>
    <property type="match status" value="1"/>
</dbReference>
<evidence type="ECO:0000256" key="2">
    <source>
        <dbReference type="ARBA" id="ARBA00004496"/>
    </source>
</evidence>
<evidence type="ECO:0000256" key="3">
    <source>
        <dbReference type="ARBA" id="ARBA00008669"/>
    </source>
</evidence>
<evidence type="ECO:0000256" key="5">
    <source>
        <dbReference type="ARBA" id="ARBA00022448"/>
    </source>
</evidence>
<accession>A0A0X3PEM8</accession>
<gene>
    <name evidence="11" type="ORF">TR151718</name>
</gene>
<dbReference type="GO" id="GO:0005635">
    <property type="term" value="C:nuclear envelope"/>
    <property type="evidence" value="ECO:0007669"/>
    <property type="project" value="TreeGrafter"/>
</dbReference>
<evidence type="ECO:0000256" key="1">
    <source>
        <dbReference type="ARBA" id="ARBA00004123"/>
    </source>
</evidence>
<comment type="similarity">
    <text evidence="3">Belongs to the XPO2/CSE1 family.</text>
</comment>
<dbReference type="GO" id="GO:0031267">
    <property type="term" value="F:small GTPase binding"/>
    <property type="evidence" value="ECO:0007669"/>
    <property type="project" value="InterPro"/>
</dbReference>
<dbReference type="Pfam" id="PF08506">
    <property type="entry name" value="Cse1"/>
    <property type="match status" value="1"/>
</dbReference>
<dbReference type="InterPro" id="IPR016024">
    <property type="entry name" value="ARM-type_fold"/>
</dbReference>
<reference evidence="11" key="1">
    <citation type="submission" date="2016-01" db="EMBL/GenBank/DDBJ databases">
        <title>Reference transcriptome for the parasite Schistocephalus solidus: insights into the molecular evolution of parasitism.</title>
        <authorList>
            <person name="Hebert F.O."/>
            <person name="Grambauer S."/>
            <person name="Barber I."/>
            <person name="Landry C.R."/>
            <person name="Aubin-Horth N."/>
        </authorList>
    </citation>
    <scope>NUCLEOTIDE SEQUENCE</scope>
</reference>
<dbReference type="Pfam" id="PF03378">
    <property type="entry name" value="CAS_CSE1"/>
    <property type="match status" value="1"/>
</dbReference>
<comment type="subcellular location">
    <subcellularLocation>
        <location evidence="2">Cytoplasm</location>
    </subcellularLocation>
    <subcellularLocation>
        <location evidence="1">Nucleus</location>
    </subcellularLocation>
</comment>
<dbReference type="InterPro" id="IPR001494">
    <property type="entry name" value="Importin-beta_N"/>
</dbReference>
<proteinExistence type="inferred from homology"/>
<dbReference type="GO" id="GO:0006606">
    <property type="term" value="P:protein import into nucleus"/>
    <property type="evidence" value="ECO:0007669"/>
    <property type="project" value="TreeGrafter"/>
</dbReference>
<feature type="domain" description="Importin N-terminal" evidence="10">
    <location>
        <begin position="109"/>
        <end position="183"/>
    </location>
</feature>
<evidence type="ECO:0000259" key="10">
    <source>
        <dbReference type="PROSITE" id="PS50166"/>
    </source>
</evidence>